<dbReference type="EMBL" id="LGCK01000014">
    <property type="protein sequence ID" value="KPL70479.1"/>
    <property type="molecule type" value="Genomic_DNA"/>
</dbReference>
<dbReference type="AlphaFoldDB" id="A0A0P6X6A2"/>
<evidence type="ECO:0000313" key="1">
    <source>
        <dbReference type="EMBL" id="KPL70479.1"/>
    </source>
</evidence>
<reference evidence="1 2" key="1">
    <citation type="submission" date="2015-07" db="EMBL/GenBank/DDBJ databases">
        <title>Genome sequence of Leptolinea tardivitalis DSM 16556.</title>
        <authorList>
            <person name="Hemp J."/>
            <person name="Ward L.M."/>
            <person name="Pace L.A."/>
            <person name="Fischer W.W."/>
        </authorList>
    </citation>
    <scope>NUCLEOTIDE SEQUENCE [LARGE SCALE GENOMIC DNA]</scope>
    <source>
        <strain evidence="1 2">YMTK-2</strain>
    </source>
</reference>
<comment type="caution">
    <text evidence="1">The sequence shown here is derived from an EMBL/GenBank/DDBJ whole genome shotgun (WGS) entry which is preliminary data.</text>
</comment>
<gene>
    <name evidence="1" type="ORF">ADM99_15205</name>
</gene>
<proteinExistence type="predicted"/>
<protein>
    <submittedName>
        <fullName evidence="1">Uncharacterized protein</fullName>
    </submittedName>
</protein>
<keyword evidence="2" id="KW-1185">Reference proteome</keyword>
<organism evidence="1 2">
    <name type="scientific">Leptolinea tardivitalis</name>
    <dbReference type="NCBI Taxonomy" id="229920"/>
    <lineage>
        <taxon>Bacteria</taxon>
        <taxon>Bacillati</taxon>
        <taxon>Chloroflexota</taxon>
        <taxon>Anaerolineae</taxon>
        <taxon>Anaerolineales</taxon>
        <taxon>Anaerolineaceae</taxon>
        <taxon>Leptolinea</taxon>
    </lineage>
</organism>
<name>A0A0P6X6A2_9CHLR</name>
<dbReference type="Proteomes" id="UP000050430">
    <property type="component" value="Unassembled WGS sequence"/>
</dbReference>
<accession>A0A0P6X6A2</accession>
<evidence type="ECO:0000313" key="2">
    <source>
        <dbReference type="Proteomes" id="UP000050430"/>
    </source>
</evidence>
<sequence>MDNNRFVLIGISSPSVFEVLKFKNNRLKFPKNILPLGISGETSFPDVYSDSPRKNSCMRYTDDKSQTWGKKMFIY</sequence>